<name>A0A183CP58_GLOPA</name>
<dbReference type="WBParaSite" id="GPLIN_001466500">
    <property type="protein sequence ID" value="GPLIN_001466500"/>
    <property type="gene ID" value="GPLIN_001466500"/>
</dbReference>
<sequence length="205" mass="22365">MFNSRLPRFCVMRMTRNLTIVRRLDTMQKRDLIASWPSTLTTLANQTHENGKCNNAEEIKKICGCDSYKCVRNAGFADSVCCPENFEFACCHLGQVSTTTVSTTITASTAKSAPTTTFKTTEETEPTTVSELTGNKTAGRPPLSCLLDKACTLNKQGSAKLGTRFVTNCEGISERIGLASNDKLRALGTEFLGTNGPLFLDEFVP</sequence>
<evidence type="ECO:0000313" key="3">
    <source>
        <dbReference type="WBParaSite" id="GPLIN_001466500"/>
    </source>
</evidence>
<accession>A0A183CP58</accession>
<evidence type="ECO:0000313" key="2">
    <source>
        <dbReference type="Proteomes" id="UP000050741"/>
    </source>
</evidence>
<dbReference type="Proteomes" id="UP000050741">
    <property type="component" value="Unassembled WGS sequence"/>
</dbReference>
<keyword evidence="2" id="KW-1185">Reference proteome</keyword>
<reference evidence="2" key="1">
    <citation type="submission" date="2013-12" db="EMBL/GenBank/DDBJ databases">
        <authorList>
            <person name="Aslett M."/>
        </authorList>
    </citation>
    <scope>NUCLEOTIDE SEQUENCE [LARGE SCALE GENOMIC DNA]</scope>
    <source>
        <strain evidence="2">Lindley</strain>
    </source>
</reference>
<reference evidence="3" key="3">
    <citation type="submission" date="2016-06" db="UniProtKB">
        <authorList>
            <consortium name="WormBaseParasite"/>
        </authorList>
    </citation>
    <scope>IDENTIFICATION</scope>
</reference>
<reference evidence="2" key="2">
    <citation type="submission" date="2014-05" db="EMBL/GenBank/DDBJ databases">
        <title>The genome and life-stage specific transcriptomes of Globodera pallida elucidate key aspects of plant parasitism by a cyst nematode.</title>
        <authorList>
            <person name="Cotton J.A."/>
            <person name="Lilley C.J."/>
            <person name="Jones L.M."/>
            <person name="Kikuchi T."/>
            <person name="Reid A.J."/>
            <person name="Thorpe P."/>
            <person name="Tsai I.J."/>
            <person name="Beasley H."/>
            <person name="Blok V."/>
            <person name="Cock P.J.A."/>
            <person name="Van den Akker S.E."/>
            <person name="Holroyd N."/>
            <person name="Hunt M."/>
            <person name="Mantelin S."/>
            <person name="Naghra H."/>
            <person name="Pain A."/>
            <person name="Palomares-Rius J.E."/>
            <person name="Zarowiecki M."/>
            <person name="Berriman M."/>
            <person name="Jones J.T."/>
            <person name="Urwin P.E."/>
        </authorList>
    </citation>
    <scope>NUCLEOTIDE SEQUENCE [LARGE SCALE GENOMIC DNA]</scope>
    <source>
        <strain evidence="2">Lindley</strain>
    </source>
</reference>
<evidence type="ECO:0000256" key="1">
    <source>
        <dbReference type="SAM" id="MobiDB-lite"/>
    </source>
</evidence>
<protein>
    <submittedName>
        <fullName evidence="3">SMB domain-containing protein</fullName>
    </submittedName>
</protein>
<proteinExistence type="predicted"/>
<organism evidence="2 3">
    <name type="scientific">Globodera pallida</name>
    <name type="common">Potato cyst nematode worm</name>
    <name type="synonym">Heterodera pallida</name>
    <dbReference type="NCBI Taxonomy" id="36090"/>
    <lineage>
        <taxon>Eukaryota</taxon>
        <taxon>Metazoa</taxon>
        <taxon>Ecdysozoa</taxon>
        <taxon>Nematoda</taxon>
        <taxon>Chromadorea</taxon>
        <taxon>Rhabditida</taxon>
        <taxon>Tylenchina</taxon>
        <taxon>Tylenchomorpha</taxon>
        <taxon>Tylenchoidea</taxon>
        <taxon>Heteroderidae</taxon>
        <taxon>Heteroderinae</taxon>
        <taxon>Globodera</taxon>
    </lineage>
</organism>
<dbReference type="AlphaFoldDB" id="A0A183CP58"/>
<feature type="region of interest" description="Disordered" evidence="1">
    <location>
        <begin position="114"/>
        <end position="134"/>
    </location>
</feature>